<gene>
    <name evidence="16" type="ORF">HOLleu_18194</name>
</gene>
<feature type="domain" description="Fibronectin type-III" evidence="15">
    <location>
        <begin position="608"/>
        <end position="719"/>
    </location>
</feature>
<comment type="caution">
    <text evidence="16">The sequence shown here is derived from an EMBL/GenBank/DDBJ whole genome shotgun (WGS) entry which is preliminary data.</text>
</comment>
<keyword evidence="7 13" id="KW-0472">Membrane</keyword>
<feature type="domain" description="Ig-like" evidence="14">
    <location>
        <begin position="347"/>
        <end position="430"/>
    </location>
</feature>
<organism evidence="16 17">
    <name type="scientific">Holothuria leucospilota</name>
    <name type="common">Black long sea cucumber</name>
    <name type="synonym">Mertensiothuria leucospilota</name>
    <dbReference type="NCBI Taxonomy" id="206669"/>
    <lineage>
        <taxon>Eukaryota</taxon>
        <taxon>Metazoa</taxon>
        <taxon>Echinodermata</taxon>
        <taxon>Eleutherozoa</taxon>
        <taxon>Echinozoa</taxon>
        <taxon>Holothuroidea</taxon>
        <taxon>Aspidochirotacea</taxon>
        <taxon>Aspidochirotida</taxon>
        <taxon>Holothuriidae</taxon>
        <taxon>Holothuria</taxon>
    </lineage>
</organism>
<accession>A0A9Q1C2S7</accession>
<evidence type="ECO:0000256" key="11">
    <source>
        <dbReference type="ARBA" id="ARBA00061621"/>
    </source>
</evidence>
<proteinExistence type="inferred from homology"/>
<dbReference type="InterPro" id="IPR003598">
    <property type="entry name" value="Ig_sub2"/>
</dbReference>
<dbReference type="Proteomes" id="UP001152320">
    <property type="component" value="Chromosome 8"/>
</dbReference>
<sequence length="2151" mass="237274">MQGNKKLSLNGVCKGCLARNIRMEKKTAGRRTSCVLKRNVIVCGMNTFLLWMCISLLCVTRTYAVTPPFITQHPEGDTVLEGNVEVLRCDAIGDVPLSYLWWKNSSPQGSFSDSSTLRLSNIERDDAGEYRCLVENPVGVIMSKVADVNVAYIGSFPSSTSSETIAVGEAYIISCPPIESYPEPTKFWTKDGVNINSGGRVIVTRDGRLVILDVETSDAGSYICNADNAVGAYRMRSQPINVLVISTTTNPATIPPTIIVPPEDVTVHEGETLAELECIVNARPMSDLEITWKKNGITYRTGGTELFKLQIRNPRMADEGRYECEATLTGSGSVVTASANLTYFTMPTFSVAPSDITISPVGSTVVIPCQATGTPQPTLQWYRNAVVVTTLQDSRYQILTTGSLQVRNLQKSDGAMYQCRIFNEVGEDIKDTWLQVKEIAPEFTSTPNNTLILADGTPVASEEGTLNSRYVFSSGNLQINDAETTDSGLLMCKATNTKGSINITADFRVYVRTYITTKPVNTEEVLTQRTVLDCIVHHDARVSPVVVWYRDDQEVDISGSNINLLPTGSLEIRSVSQSDAGRYRCEVTSLAGNDHGEAMLVVIELPYPPQSLRAAISSSDSRTITLTWVAPFNGNTPLLRYIISQKEDQSKQVRVSYYFDCYPESSYREIESTVDPSVTTFDVVGVKPSRSYQYKIRAENKVGEGQSSGPSIVVSLPPEPPDDPAQRVVASASSTGSIIVEWQEPLEDSWNGRLLGYIVRHRLDGYQNNQWTSENITNVRQTSYTITGLLTWQRYEIQVAAYNGAGVGTFSSSVREQTYEGTPSEPPKDVSIRAVNSTSIKFMWAPPDPWTINGINQGYKLHAWEPGMENDKLELIIPPSPGKTTFTEYMVDLKKYTQYVTTVLCYTNPGNGPPSSPITLRTHEDIPGPVMNLRVSNVQATSLTLEWDPPMEENGDLTGYSVRYSRWNNSLPALTEDLQPDRTHLHVTQLTAETTYVFSVWAKTSVGPGDMQTTIINSGTPPVIPEAPSALAVSNVRSRSVYLQFTPGDDGHASISRWTVEALVGSNAIWTAVFSISAPDADAFDITGLQPYTAYTFRLIATNVAGDSPPSSTSNSIQTLADVPEIAPREVNVRAYNENSLRVRWVPLVDREWNGEAVGYFISWSREGTTADNQPRSYSVDDPYASEYIIPNLEEYTAYEVTIEAVNIIGNGPTSPPRVEWTHETVPSAGPENLNAVNVDRMSVRVTWGEIPVADRNGVILGYKVIYRETSGSFQQMEKDIPDSTTRETTIDGLKGYTEYSILMVGRTRVGDGAPSDEITIVTRKSEPGPPKDLLFETTTESSANLKWKAPMEPNGVISDYRVDYRLSSNSDLIETQVVTNMEFTASGLQRNRRYTFIVTARNSIGWGESATADVITSTQRSVPDAPTKVIVGRVESRQVTLSWTPGSYNNAPLRYYRIRARISGGSWMDQATSVPADALSYTITGLNPDTRYQFKIQAINDVGPSPFSPPSDDVTTSEDVPEGAPTIIDVTPLTTTSVHITWQAPPSESHNGDLLGYQVIFRQLSGEIEMQRLINDPNAVDYTLVSLIKFQNYEIKVAAFNSKGAGPFSRPETVFVGEAAPSAPPSNVRVNPNSATSLTVSWSQPPEESLNGGLQGYKVIYWEISAKRDATVWTRTYSTLSTVVVLDGLVCATTYGIQVKGFNAAGDGPASDMQMSTTEEDVPGPVEFLIFSQIRMTSVIVSWGKPPQSCGNITYYKLSYHPIEPINGEKSLITREIPASKMSYYVSELGANVLYVFEISARTNRRSQYGPTVVQNVTTGPQKGAPGVPTNVRLGTGHQMLTITWDQPASYGDSPILGYLIEFREKDQTEWSLLTEEIPPSERMFEFSFKKLKASTIYMFRVLAENAQGVSLPGYPPDPFDTSAVHLGPPVNFYEEWWFLVIVALVGIIIIILVGATLCMLGRSKLYKEKKKGKRVNHVHQPAQDDTDFANIEMNAPRRGQRNGNYTSTNSYRRYSQGSSGWMETQYLMPPPKPSPGSVQYSEEEESKHYEPLSSKREAGETSSLTERYAESVGSESEPELKEEAMDTFVNHYASLPSNQNWRQHRAPQAYSYTDSEPDPSNASVTMYNNGLAQLEAGSRTPIHGLSSFV</sequence>
<dbReference type="FunFam" id="2.60.40.10:FF:000158">
    <property type="entry name" value="Sidekick cell adhesion molecule 2"/>
    <property type="match status" value="1"/>
</dbReference>
<dbReference type="SUPFAM" id="SSF49265">
    <property type="entry name" value="Fibronectin type III"/>
    <property type="match status" value="7"/>
</dbReference>
<dbReference type="SUPFAM" id="SSF48726">
    <property type="entry name" value="Immunoglobulin"/>
    <property type="match status" value="6"/>
</dbReference>
<dbReference type="GO" id="GO:0007411">
    <property type="term" value="P:axon guidance"/>
    <property type="evidence" value="ECO:0007669"/>
    <property type="project" value="TreeGrafter"/>
</dbReference>
<evidence type="ECO:0000256" key="3">
    <source>
        <dbReference type="ARBA" id="ARBA00022729"/>
    </source>
</evidence>
<protein>
    <submittedName>
        <fullName evidence="16">Protein sidekick-2</fullName>
    </submittedName>
</protein>
<feature type="domain" description="Fibronectin type-III" evidence="15">
    <location>
        <begin position="1127"/>
        <end position="1225"/>
    </location>
</feature>
<dbReference type="Pfam" id="PF00041">
    <property type="entry name" value="fn3"/>
    <property type="match status" value="13"/>
</dbReference>
<feature type="domain" description="Fibronectin type-III" evidence="15">
    <location>
        <begin position="1723"/>
        <end position="1823"/>
    </location>
</feature>
<feature type="transmembrane region" description="Helical" evidence="13">
    <location>
        <begin position="1938"/>
        <end position="1963"/>
    </location>
</feature>
<dbReference type="Pfam" id="PF13927">
    <property type="entry name" value="Ig_3"/>
    <property type="match status" value="4"/>
</dbReference>
<feature type="domain" description="Fibronectin type-III" evidence="15">
    <location>
        <begin position="1826"/>
        <end position="1926"/>
    </location>
</feature>
<dbReference type="SMART" id="SM00060">
    <property type="entry name" value="FN3"/>
    <property type="match status" value="13"/>
</dbReference>
<dbReference type="InterPro" id="IPR036179">
    <property type="entry name" value="Ig-like_dom_sf"/>
</dbReference>
<keyword evidence="6 13" id="KW-1133">Transmembrane helix</keyword>
<dbReference type="GO" id="GO:0030424">
    <property type="term" value="C:axon"/>
    <property type="evidence" value="ECO:0007669"/>
    <property type="project" value="TreeGrafter"/>
</dbReference>
<feature type="compositionally biased region" description="Polar residues" evidence="12">
    <location>
        <begin position="2003"/>
        <end position="2024"/>
    </location>
</feature>
<dbReference type="InterPro" id="IPR003599">
    <property type="entry name" value="Ig_sub"/>
</dbReference>
<feature type="domain" description="Fibronectin type-III" evidence="15">
    <location>
        <begin position="1426"/>
        <end position="1520"/>
    </location>
</feature>
<feature type="domain" description="Ig-like" evidence="14">
    <location>
        <begin position="532"/>
        <end position="604"/>
    </location>
</feature>
<keyword evidence="17" id="KW-1185">Reference proteome</keyword>
<evidence type="ECO:0000256" key="4">
    <source>
        <dbReference type="ARBA" id="ARBA00022737"/>
    </source>
</evidence>
<dbReference type="PROSITE" id="PS50853">
    <property type="entry name" value="FN3"/>
    <property type="match status" value="13"/>
</dbReference>
<name>A0A9Q1C2S7_HOLLE</name>
<feature type="domain" description="Fibronectin type-III" evidence="15">
    <location>
        <begin position="929"/>
        <end position="1023"/>
    </location>
</feature>
<reference evidence="16" key="1">
    <citation type="submission" date="2021-10" db="EMBL/GenBank/DDBJ databases">
        <title>Tropical sea cucumber genome reveals ecological adaptation and Cuvierian tubules defense mechanism.</title>
        <authorList>
            <person name="Chen T."/>
        </authorList>
    </citation>
    <scope>NUCLEOTIDE SEQUENCE</scope>
    <source>
        <strain evidence="16">Nanhai2018</strain>
        <tissue evidence="16">Muscle</tissue>
    </source>
</reference>
<dbReference type="Pfam" id="PF07679">
    <property type="entry name" value="I-set"/>
    <property type="match status" value="1"/>
</dbReference>
<dbReference type="InterPro" id="IPR036116">
    <property type="entry name" value="FN3_sf"/>
</dbReference>
<evidence type="ECO:0000256" key="2">
    <source>
        <dbReference type="ARBA" id="ARBA00022692"/>
    </source>
</evidence>
<feature type="domain" description="Fibronectin type-III" evidence="15">
    <location>
        <begin position="724"/>
        <end position="821"/>
    </location>
</feature>
<evidence type="ECO:0000256" key="7">
    <source>
        <dbReference type="ARBA" id="ARBA00023136"/>
    </source>
</evidence>
<feature type="domain" description="Fibronectin type-III" evidence="15">
    <location>
        <begin position="1027"/>
        <end position="1122"/>
    </location>
</feature>
<dbReference type="GO" id="GO:0098632">
    <property type="term" value="F:cell-cell adhesion mediator activity"/>
    <property type="evidence" value="ECO:0007669"/>
    <property type="project" value="TreeGrafter"/>
</dbReference>
<dbReference type="EMBL" id="JAIZAY010000008">
    <property type="protein sequence ID" value="KAJ8037390.1"/>
    <property type="molecule type" value="Genomic_DNA"/>
</dbReference>
<evidence type="ECO:0000259" key="14">
    <source>
        <dbReference type="PROSITE" id="PS50835"/>
    </source>
</evidence>
<feature type="domain" description="Fibronectin type-III" evidence="15">
    <location>
        <begin position="1230"/>
        <end position="1326"/>
    </location>
</feature>
<evidence type="ECO:0000256" key="9">
    <source>
        <dbReference type="ARBA" id="ARBA00023180"/>
    </source>
</evidence>
<dbReference type="FunFam" id="2.60.40.10:FF:000028">
    <property type="entry name" value="Neuronal cell adhesion molecule"/>
    <property type="match status" value="4"/>
</dbReference>
<dbReference type="InterPro" id="IPR003961">
    <property type="entry name" value="FN3_dom"/>
</dbReference>
<dbReference type="PANTHER" id="PTHR44170:SF49">
    <property type="entry name" value="PROTEIN SIDEKICK-1 ISOFORM X1"/>
    <property type="match status" value="1"/>
</dbReference>
<feature type="domain" description="Fibronectin type-III" evidence="15">
    <location>
        <begin position="1330"/>
        <end position="1422"/>
    </location>
</feature>
<feature type="compositionally biased region" description="Basic and acidic residues" evidence="12">
    <location>
        <begin position="2047"/>
        <end position="2061"/>
    </location>
</feature>
<keyword evidence="9" id="KW-0325">Glycoprotein</keyword>
<dbReference type="FunFam" id="2.60.40.10:FF:000209">
    <property type="entry name" value="Sidekick cell adhesion molecule 2"/>
    <property type="match status" value="1"/>
</dbReference>
<dbReference type="PROSITE" id="PS50835">
    <property type="entry name" value="IG_LIKE"/>
    <property type="match status" value="5"/>
</dbReference>
<dbReference type="InterPro" id="IPR013783">
    <property type="entry name" value="Ig-like_fold"/>
</dbReference>
<feature type="transmembrane region" description="Helical" evidence="13">
    <location>
        <begin position="40"/>
        <end position="64"/>
    </location>
</feature>
<keyword evidence="5" id="KW-0130">Cell adhesion</keyword>
<evidence type="ECO:0000256" key="6">
    <source>
        <dbReference type="ARBA" id="ARBA00022989"/>
    </source>
</evidence>
<evidence type="ECO:0000256" key="12">
    <source>
        <dbReference type="SAM" id="MobiDB-lite"/>
    </source>
</evidence>
<comment type="similarity">
    <text evidence="11">Belongs to the sidekick family.</text>
</comment>
<dbReference type="InterPro" id="IPR007110">
    <property type="entry name" value="Ig-like_dom"/>
</dbReference>
<dbReference type="GO" id="GO:0005886">
    <property type="term" value="C:plasma membrane"/>
    <property type="evidence" value="ECO:0007669"/>
    <property type="project" value="TreeGrafter"/>
</dbReference>
<keyword evidence="2 13" id="KW-0812">Transmembrane</keyword>
<feature type="domain" description="Fibronectin type-III" evidence="15">
    <location>
        <begin position="1525"/>
        <end position="1620"/>
    </location>
</feature>
<dbReference type="SMART" id="SM00408">
    <property type="entry name" value="IGc2"/>
    <property type="match status" value="5"/>
</dbReference>
<evidence type="ECO:0000259" key="15">
    <source>
        <dbReference type="PROSITE" id="PS50853"/>
    </source>
</evidence>
<keyword evidence="4" id="KW-0677">Repeat</keyword>
<keyword evidence="10" id="KW-0393">Immunoglobulin domain</keyword>
<feature type="region of interest" description="Disordered" evidence="12">
    <location>
        <begin position="1991"/>
        <end position="2083"/>
    </location>
</feature>
<dbReference type="OrthoDB" id="8923679at2759"/>
<comment type="subcellular location">
    <subcellularLocation>
        <location evidence="1">Membrane</location>
        <topology evidence="1">Single-pass type I membrane protein</topology>
    </subcellularLocation>
</comment>
<feature type="domain" description="Ig-like" evidence="14">
    <location>
        <begin position="256"/>
        <end position="342"/>
    </location>
</feature>
<dbReference type="PRINTS" id="PR00014">
    <property type="entry name" value="FNTYPEIII"/>
</dbReference>
<evidence type="ECO:0000313" key="17">
    <source>
        <dbReference type="Proteomes" id="UP001152320"/>
    </source>
</evidence>
<evidence type="ECO:0000256" key="5">
    <source>
        <dbReference type="ARBA" id="ARBA00022889"/>
    </source>
</evidence>
<dbReference type="PANTHER" id="PTHR44170">
    <property type="entry name" value="PROTEIN SIDEKICK"/>
    <property type="match status" value="1"/>
</dbReference>
<dbReference type="Gene3D" id="2.60.40.10">
    <property type="entry name" value="Immunoglobulins"/>
    <property type="match status" value="19"/>
</dbReference>
<dbReference type="FunFam" id="2.60.40.10:FF:000360">
    <property type="entry name" value="Sidekick cell adhesion molecule 2"/>
    <property type="match status" value="1"/>
</dbReference>
<feature type="domain" description="Fibronectin type-III" evidence="15">
    <location>
        <begin position="826"/>
        <end position="925"/>
    </location>
</feature>
<dbReference type="GO" id="GO:0007420">
    <property type="term" value="P:brain development"/>
    <property type="evidence" value="ECO:0007669"/>
    <property type="project" value="TreeGrafter"/>
</dbReference>
<evidence type="ECO:0000313" key="16">
    <source>
        <dbReference type="EMBL" id="KAJ8037390.1"/>
    </source>
</evidence>
<keyword evidence="8" id="KW-1015">Disulfide bond</keyword>
<feature type="domain" description="Fibronectin type-III" evidence="15">
    <location>
        <begin position="1625"/>
        <end position="1722"/>
    </location>
</feature>
<evidence type="ECO:0000256" key="13">
    <source>
        <dbReference type="SAM" id="Phobius"/>
    </source>
</evidence>
<feature type="domain" description="Ig-like" evidence="14">
    <location>
        <begin position="68"/>
        <end position="149"/>
    </location>
</feature>
<dbReference type="InterPro" id="IPR013098">
    <property type="entry name" value="Ig_I-set"/>
</dbReference>
<dbReference type="SMART" id="SM00409">
    <property type="entry name" value="IG"/>
    <property type="match status" value="6"/>
</dbReference>
<evidence type="ECO:0000256" key="10">
    <source>
        <dbReference type="ARBA" id="ARBA00023319"/>
    </source>
</evidence>
<evidence type="ECO:0000256" key="8">
    <source>
        <dbReference type="ARBA" id="ARBA00023157"/>
    </source>
</evidence>
<feature type="domain" description="Ig-like" evidence="14">
    <location>
        <begin position="157"/>
        <end position="241"/>
    </location>
</feature>
<dbReference type="CDD" id="cd00063">
    <property type="entry name" value="FN3"/>
    <property type="match status" value="13"/>
</dbReference>
<evidence type="ECO:0000256" key="1">
    <source>
        <dbReference type="ARBA" id="ARBA00004479"/>
    </source>
</evidence>
<keyword evidence="3" id="KW-0732">Signal</keyword>